<dbReference type="InterPro" id="IPR037522">
    <property type="entry name" value="HD_GYP_dom"/>
</dbReference>
<dbReference type="GO" id="GO:0008081">
    <property type="term" value="F:phosphoric diester hydrolase activity"/>
    <property type="evidence" value="ECO:0007669"/>
    <property type="project" value="UniProtKB-ARBA"/>
</dbReference>
<sequence length="351" mass="40098">MVPQSRILIVDDVVDNIRVAMNILKEHNFDFSFATNGADALRLVNEHPENFDLILLDVMMPQLDGFEVCKQLKTNPRTMDVPIIFLTAKVDIDSVTKGFALGGLDYITKPFHAAELLARVKTHVDLHQAKVLLKYNNIALEVKARFEQKRLLSELEESQKEIICVLTELMEATSDETGKHIRRVSESAALLARYHEALTDEDAHILYHAAPMHDIGKLTIPAEILHKPGRYDDAEFEIMKQHTSNAFGLLNWSDRRLLKAAAIIAHEHHEKWDGTGYPRGLRGTEIHIYGRIVALADVFDALSHSRRYKTAWSISEVVEYIKNLREKQFDPYLVDIFIQHIDDFIDIAKIT</sequence>
<comment type="caution">
    <text evidence="4">The sequence shown here is derived from an EMBL/GenBank/DDBJ whole genome shotgun (WGS) entry which is preliminary data.</text>
</comment>
<dbReference type="CDD" id="cd00077">
    <property type="entry name" value="HDc"/>
    <property type="match status" value="1"/>
</dbReference>
<dbReference type="PROSITE" id="PS50110">
    <property type="entry name" value="RESPONSE_REGULATORY"/>
    <property type="match status" value="1"/>
</dbReference>
<dbReference type="InterPro" id="IPR011006">
    <property type="entry name" value="CheY-like_superfamily"/>
</dbReference>
<dbReference type="CDD" id="cd19920">
    <property type="entry name" value="REC_PA4781-like"/>
    <property type="match status" value="1"/>
</dbReference>
<dbReference type="SUPFAM" id="SSF52172">
    <property type="entry name" value="CheY-like"/>
    <property type="match status" value="1"/>
</dbReference>
<dbReference type="PROSITE" id="PS51832">
    <property type="entry name" value="HD_GYP"/>
    <property type="match status" value="1"/>
</dbReference>
<dbReference type="Pfam" id="PF00072">
    <property type="entry name" value="Response_reg"/>
    <property type="match status" value="1"/>
</dbReference>
<dbReference type="Proteomes" id="UP000033684">
    <property type="component" value="Unassembled WGS sequence"/>
</dbReference>
<evidence type="ECO:0000313" key="4">
    <source>
        <dbReference type="EMBL" id="KJV07703.1"/>
    </source>
</evidence>
<reference evidence="4 5" key="2">
    <citation type="journal article" date="2016" name="Microb. Ecol.">
        <title>Genome Characteristics of a Novel Type I Methanotroph (Sn10-6) Isolated from a Flooded Indian Rice Field.</title>
        <authorList>
            <person name="Rahalkar M.C."/>
            <person name="Pandit P.S."/>
            <person name="Dhakephalkar P.K."/>
            <person name="Pore S."/>
            <person name="Arora P."/>
            <person name="Kapse N."/>
        </authorList>
    </citation>
    <scope>NUCLEOTIDE SEQUENCE [LARGE SCALE GENOMIC DNA]</scope>
    <source>
        <strain evidence="4 5">Sn10-6</strain>
    </source>
</reference>
<dbReference type="SMART" id="SM00448">
    <property type="entry name" value="REC"/>
    <property type="match status" value="1"/>
</dbReference>
<dbReference type="EMBL" id="LAJX01000021">
    <property type="protein sequence ID" value="KJV07703.1"/>
    <property type="molecule type" value="Genomic_DNA"/>
</dbReference>
<dbReference type="AlphaFoldDB" id="A0A0F3IMF0"/>
<name>A0A0F3IMF0_9GAMM</name>
<protein>
    <submittedName>
        <fullName evidence="4">Response regulator receiver protein</fullName>
    </submittedName>
</protein>
<dbReference type="Gene3D" id="1.10.3210.10">
    <property type="entry name" value="Hypothetical protein af1432"/>
    <property type="match status" value="1"/>
</dbReference>
<keyword evidence="5" id="KW-1185">Reference proteome</keyword>
<evidence type="ECO:0000259" key="2">
    <source>
        <dbReference type="PROSITE" id="PS50110"/>
    </source>
</evidence>
<reference evidence="5" key="1">
    <citation type="submission" date="2015-03" db="EMBL/GenBank/DDBJ databases">
        <title>Draft genome sequence of a novel methanotroph (Sn10-6) isolated from flooded ricefield rhizosphere in India.</title>
        <authorList>
            <person name="Pandit P.S."/>
            <person name="Pore S.D."/>
            <person name="Arora P."/>
            <person name="Kapse N.G."/>
            <person name="Dhakephalkar P.K."/>
            <person name="Rahalkar M.C."/>
        </authorList>
    </citation>
    <scope>NUCLEOTIDE SEQUENCE [LARGE SCALE GENOMIC DNA]</scope>
    <source>
        <strain evidence="5">Sn10-6</strain>
    </source>
</reference>
<dbReference type="InterPro" id="IPR003607">
    <property type="entry name" value="HD/PDEase_dom"/>
</dbReference>
<keyword evidence="1" id="KW-0597">Phosphoprotein</keyword>
<evidence type="ECO:0000259" key="3">
    <source>
        <dbReference type="PROSITE" id="PS51832"/>
    </source>
</evidence>
<dbReference type="PANTHER" id="PTHR45228:SF5">
    <property type="entry name" value="CYCLIC DI-GMP PHOSPHODIESTERASE VC_1348-RELATED"/>
    <property type="match status" value="1"/>
</dbReference>
<dbReference type="SUPFAM" id="SSF109604">
    <property type="entry name" value="HD-domain/PDEase-like"/>
    <property type="match status" value="1"/>
</dbReference>
<dbReference type="OrthoDB" id="9802066at2"/>
<dbReference type="PATRIC" id="fig|1632867.3.peg.2448"/>
<dbReference type="InterPro" id="IPR001789">
    <property type="entry name" value="Sig_transdc_resp-reg_receiver"/>
</dbReference>
<evidence type="ECO:0000313" key="5">
    <source>
        <dbReference type="Proteomes" id="UP000033684"/>
    </source>
</evidence>
<feature type="domain" description="Response regulatory" evidence="2">
    <location>
        <begin position="6"/>
        <end position="124"/>
    </location>
</feature>
<gene>
    <name evidence="4" type="ORF">VZ94_02905</name>
</gene>
<dbReference type="Pfam" id="PF13487">
    <property type="entry name" value="HD_5"/>
    <property type="match status" value="1"/>
</dbReference>
<dbReference type="PANTHER" id="PTHR45228">
    <property type="entry name" value="CYCLIC DI-GMP PHOSPHODIESTERASE TM_0186-RELATED"/>
    <property type="match status" value="1"/>
</dbReference>
<feature type="modified residue" description="4-aspartylphosphate" evidence="1">
    <location>
        <position position="57"/>
    </location>
</feature>
<dbReference type="SMART" id="SM00471">
    <property type="entry name" value="HDc"/>
    <property type="match status" value="1"/>
</dbReference>
<organism evidence="4 5">
    <name type="scientific">Methylocucumis oryzae</name>
    <dbReference type="NCBI Taxonomy" id="1632867"/>
    <lineage>
        <taxon>Bacteria</taxon>
        <taxon>Pseudomonadati</taxon>
        <taxon>Pseudomonadota</taxon>
        <taxon>Gammaproteobacteria</taxon>
        <taxon>Methylococcales</taxon>
        <taxon>Methylococcaceae</taxon>
        <taxon>Methylocucumis</taxon>
    </lineage>
</organism>
<dbReference type="InterPro" id="IPR052020">
    <property type="entry name" value="Cyclic_di-GMP/3'3'-cGAMP_PDE"/>
</dbReference>
<evidence type="ECO:0000256" key="1">
    <source>
        <dbReference type="PROSITE-ProRule" id="PRU00169"/>
    </source>
</evidence>
<dbReference type="Gene3D" id="3.40.50.2300">
    <property type="match status" value="1"/>
</dbReference>
<dbReference type="GO" id="GO:0000160">
    <property type="term" value="P:phosphorelay signal transduction system"/>
    <property type="evidence" value="ECO:0007669"/>
    <property type="project" value="InterPro"/>
</dbReference>
<feature type="domain" description="HD-GYP" evidence="3">
    <location>
        <begin position="155"/>
        <end position="351"/>
    </location>
</feature>
<dbReference type="RefSeq" id="WP_045778095.1">
    <property type="nucleotide sequence ID" value="NZ_LAJX01000021.1"/>
</dbReference>
<proteinExistence type="predicted"/>
<accession>A0A0F3IMF0</accession>